<evidence type="ECO:0000313" key="1">
    <source>
        <dbReference type="EMBL" id="SNV54977.1"/>
    </source>
</evidence>
<dbReference type="RefSeq" id="WP_095085352.1">
    <property type="nucleotide sequence ID" value="NZ_BMDM01000015.1"/>
</dbReference>
<protein>
    <submittedName>
        <fullName evidence="1">Accessory secretory protein Asp3</fullName>
    </submittedName>
</protein>
<evidence type="ECO:0000313" key="2">
    <source>
        <dbReference type="Proteomes" id="UP000242084"/>
    </source>
</evidence>
<proteinExistence type="predicted"/>
<dbReference type="KEGG" id="sste:SAMEA4384403_0136"/>
<name>A0A239Y7Y6_9STAP</name>
<dbReference type="Proteomes" id="UP000242084">
    <property type="component" value="Chromosome 1"/>
</dbReference>
<dbReference type="EMBL" id="LT906462">
    <property type="protein sequence ID" value="SNV54977.1"/>
    <property type="molecule type" value="Genomic_DNA"/>
</dbReference>
<gene>
    <name evidence="1" type="primary">asp3</name>
    <name evidence="1" type="ORF">SAMEA4384403_00136</name>
</gene>
<sequence length="315" mass="36967">MSVNNKFEILWKQVNTSTFMYGTKLSFTSEGTSFKNELMPSGILIHEWQMITHYPTDKEGPMLPILQRGEVYNFIFDFDVIPKGSVYFKIIFYHKNGTKIDKKIIRDKECKVMFPQNAFSYKVQMINAASESLIFRKIIIEDRQEEKRKKENTYLSNMYNHSQSKIVNVIFVEPFLQDYVLSSFATQNIQNVVEVRKWYDSSMISNIYRIEEEIRNLAYDEIHCIGYGPKSNEVAEIIGLIFGGKVFTTFHQSRNVFDQLESFRTVNTRNKYIKPFIYVNHPDDIERHPVSPLVNFARYLQYLDVKLLNSGGANE</sequence>
<dbReference type="NCBIfam" id="TIGR03711">
    <property type="entry name" value="acc_sec_asp3"/>
    <property type="match status" value="1"/>
</dbReference>
<keyword evidence="2" id="KW-1185">Reference proteome</keyword>
<organism evidence="1 2">
    <name type="scientific">Mammaliicoccus stepanovicii</name>
    <dbReference type="NCBI Taxonomy" id="643214"/>
    <lineage>
        <taxon>Bacteria</taxon>
        <taxon>Bacillati</taxon>
        <taxon>Bacillota</taxon>
        <taxon>Bacilli</taxon>
        <taxon>Bacillales</taxon>
        <taxon>Staphylococcaceae</taxon>
        <taxon>Mammaliicoccus</taxon>
    </lineage>
</organism>
<dbReference type="Pfam" id="PF15432">
    <property type="entry name" value="Sec-ASP3"/>
    <property type="match status" value="1"/>
</dbReference>
<accession>A0A239Y7Y6</accession>
<dbReference type="AlphaFoldDB" id="A0A239Y7Y6"/>
<dbReference type="OrthoDB" id="2042927at2"/>
<reference evidence="1 2" key="1">
    <citation type="submission" date="2017-06" db="EMBL/GenBank/DDBJ databases">
        <authorList>
            <consortium name="Pathogen Informatics"/>
        </authorList>
    </citation>
    <scope>NUCLEOTIDE SEQUENCE [LARGE SCALE GENOMIC DNA]</scope>
    <source>
        <strain evidence="1 2">NCTC13839</strain>
    </source>
</reference>
<dbReference type="InterPro" id="IPR022259">
    <property type="entry name" value="Acessory_Sec_prot_Asp3"/>
</dbReference>
<dbReference type="GO" id="GO:0015031">
    <property type="term" value="P:protein transport"/>
    <property type="evidence" value="ECO:0007669"/>
    <property type="project" value="InterPro"/>
</dbReference>